<evidence type="ECO:0000256" key="3">
    <source>
        <dbReference type="ARBA" id="ARBA00004630"/>
    </source>
</evidence>
<evidence type="ECO:0000256" key="7">
    <source>
        <dbReference type="ARBA" id="ARBA00023136"/>
    </source>
</evidence>
<accession>A0AAV7AG58</accession>
<gene>
    <name evidence="10" type="ORF">GDO81_016957</name>
</gene>
<dbReference type="SMART" id="SM00714">
    <property type="entry name" value="LITAF"/>
    <property type="match status" value="1"/>
</dbReference>
<comment type="caution">
    <text evidence="10">The sequence shown here is derived from an EMBL/GenBank/DDBJ whole genome shotgun (WGS) entry which is preliminary data.</text>
</comment>
<dbReference type="GO" id="GO:0001817">
    <property type="term" value="P:regulation of cytokine production"/>
    <property type="evidence" value="ECO:0007669"/>
    <property type="project" value="TreeGrafter"/>
</dbReference>
<evidence type="ECO:0000313" key="11">
    <source>
        <dbReference type="Proteomes" id="UP000824782"/>
    </source>
</evidence>
<proteinExistence type="inferred from homology"/>
<evidence type="ECO:0000259" key="9">
    <source>
        <dbReference type="PROSITE" id="PS51837"/>
    </source>
</evidence>
<dbReference type="PANTHER" id="PTHR23292">
    <property type="entry name" value="LIPOPOLYSACCHARIDE-INDUCED TUMOR NECROSIS FACTOR-ALPHA FACTOR"/>
    <property type="match status" value="1"/>
</dbReference>
<feature type="signal peptide" evidence="8">
    <location>
        <begin position="1"/>
        <end position="17"/>
    </location>
</feature>
<dbReference type="GO" id="GO:0008270">
    <property type="term" value="F:zinc ion binding"/>
    <property type="evidence" value="ECO:0007669"/>
    <property type="project" value="TreeGrafter"/>
</dbReference>
<evidence type="ECO:0000256" key="1">
    <source>
        <dbReference type="ARBA" id="ARBA00004125"/>
    </source>
</evidence>
<feature type="domain" description="LITAF" evidence="9">
    <location>
        <begin position="85"/>
        <end position="169"/>
    </location>
</feature>
<evidence type="ECO:0000256" key="8">
    <source>
        <dbReference type="SAM" id="SignalP"/>
    </source>
</evidence>
<dbReference type="AlphaFoldDB" id="A0AAV7AG58"/>
<organism evidence="10 11">
    <name type="scientific">Engystomops pustulosus</name>
    <name type="common">Tungara frog</name>
    <name type="synonym">Physalaemus pustulosus</name>
    <dbReference type="NCBI Taxonomy" id="76066"/>
    <lineage>
        <taxon>Eukaryota</taxon>
        <taxon>Metazoa</taxon>
        <taxon>Chordata</taxon>
        <taxon>Craniata</taxon>
        <taxon>Vertebrata</taxon>
        <taxon>Euteleostomi</taxon>
        <taxon>Amphibia</taxon>
        <taxon>Batrachia</taxon>
        <taxon>Anura</taxon>
        <taxon>Neobatrachia</taxon>
        <taxon>Hyloidea</taxon>
        <taxon>Leptodactylidae</taxon>
        <taxon>Leiuperinae</taxon>
        <taxon>Engystomops</taxon>
    </lineage>
</organism>
<dbReference type="GO" id="GO:0098560">
    <property type="term" value="C:cytoplasmic side of late endosome membrane"/>
    <property type="evidence" value="ECO:0007669"/>
    <property type="project" value="TreeGrafter"/>
</dbReference>
<dbReference type="GO" id="GO:0098574">
    <property type="term" value="C:cytoplasmic side of lysosomal membrane"/>
    <property type="evidence" value="ECO:0007669"/>
    <property type="project" value="TreeGrafter"/>
</dbReference>
<evidence type="ECO:0000256" key="5">
    <source>
        <dbReference type="ARBA" id="ARBA00022723"/>
    </source>
</evidence>
<dbReference type="EMBL" id="WNYA01000008">
    <property type="protein sequence ID" value="KAG8558345.1"/>
    <property type="molecule type" value="Genomic_DNA"/>
</dbReference>
<protein>
    <recommendedName>
        <fullName evidence="9">LITAF domain-containing protein</fullName>
    </recommendedName>
</protein>
<name>A0AAV7AG58_ENGPU</name>
<keyword evidence="7" id="KW-0472">Membrane</keyword>
<comment type="subcellular location">
    <subcellularLocation>
        <location evidence="1">Endosome membrane</location>
        <topology evidence="1">Peripheral membrane protein</topology>
        <orientation evidence="1">Cytoplasmic side</orientation>
    </subcellularLocation>
    <subcellularLocation>
        <location evidence="2">Late endosome membrane</location>
    </subcellularLocation>
    <subcellularLocation>
        <location evidence="3">Lysosome membrane</location>
        <topology evidence="3">Peripheral membrane protein</topology>
        <orientation evidence="3">Cytoplasmic side</orientation>
    </subcellularLocation>
</comment>
<feature type="chain" id="PRO_5043383854" description="LITAF domain-containing protein" evidence="8">
    <location>
        <begin position="18"/>
        <end position="170"/>
    </location>
</feature>
<dbReference type="PROSITE" id="PS51837">
    <property type="entry name" value="LITAF"/>
    <property type="match status" value="1"/>
</dbReference>
<keyword evidence="11" id="KW-1185">Reference proteome</keyword>
<dbReference type="InterPro" id="IPR006629">
    <property type="entry name" value="LITAF"/>
</dbReference>
<dbReference type="Pfam" id="PF10601">
    <property type="entry name" value="zf-LITAF-like"/>
    <property type="match status" value="1"/>
</dbReference>
<dbReference type="InterPro" id="IPR037519">
    <property type="entry name" value="LITAF_fam"/>
</dbReference>
<keyword evidence="5" id="KW-0479">Metal-binding</keyword>
<sequence length="170" mass="18534">MNEILLMMMMLSLQITMQPAGNYHPIPGEYVVPSAPPSYEEATICHQPGPPPFNPGMEAKPMSPYPPYPAGTYIQPVPMQPPVTVQTVYVQQPVTFHDRPVQLCCPRCSNLTTTHLAHTSGALAWLSCGGLCLLGCGFGCCLIPFCVDSCKDVDHYCSNCQALLGSYKRI</sequence>
<evidence type="ECO:0000313" key="10">
    <source>
        <dbReference type="EMBL" id="KAG8558345.1"/>
    </source>
</evidence>
<keyword evidence="8" id="KW-0732">Signal</keyword>
<dbReference type="GO" id="GO:0005634">
    <property type="term" value="C:nucleus"/>
    <property type="evidence" value="ECO:0007669"/>
    <property type="project" value="TreeGrafter"/>
</dbReference>
<evidence type="ECO:0000256" key="4">
    <source>
        <dbReference type="ARBA" id="ARBA00005975"/>
    </source>
</evidence>
<dbReference type="Proteomes" id="UP000824782">
    <property type="component" value="Unassembled WGS sequence"/>
</dbReference>
<keyword evidence="6" id="KW-0862">Zinc</keyword>
<reference evidence="10" key="1">
    <citation type="thesis" date="2020" institute="ProQuest LLC" country="789 East Eisenhower Parkway, Ann Arbor, MI, USA">
        <title>Comparative Genomics and Chromosome Evolution.</title>
        <authorList>
            <person name="Mudd A.B."/>
        </authorList>
    </citation>
    <scope>NUCLEOTIDE SEQUENCE</scope>
    <source>
        <strain evidence="10">237g6f4</strain>
        <tissue evidence="10">Blood</tissue>
    </source>
</reference>
<evidence type="ECO:0000256" key="6">
    <source>
        <dbReference type="ARBA" id="ARBA00022833"/>
    </source>
</evidence>
<comment type="similarity">
    <text evidence="4">Belongs to the CDIP1/LITAF family.</text>
</comment>
<dbReference type="PANTHER" id="PTHR23292:SF46">
    <property type="entry name" value="LIPOPOLYSACCHARIDE-INDUCED TUMOR NECROSIS FACTOR-ALPHA FACTOR HOMOLOG"/>
    <property type="match status" value="1"/>
</dbReference>
<evidence type="ECO:0000256" key="2">
    <source>
        <dbReference type="ARBA" id="ARBA00004414"/>
    </source>
</evidence>